<reference evidence="6" key="1">
    <citation type="submission" date="2016-06" db="EMBL/GenBank/DDBJ databases">
        <title>Parallel loss of symbiosis genes in relatives of nitrogen-fixing non-legume Parasponia.</title>
        <authorList>
            <person name="Van Velzen R."/>
            <person name="Holmer R."/>
            <person name="Bu F."/>
            <person name="Rutten L."/>
            <person name="Van Zeijl A."/>
            <person name="Liu W."/>
            <person name="Santuari L."/>
            <person name="Cao Q."/>
            <person name="Sharma T."/>
            <person name="Shen D."/>
            <person name="Roswanjaya Y."/>
            <person name="Wardhani T."/>
            <person name="Kalhor M.S."/>
            <person name="Jansen J."/>
            <person name="Van den Hoogen J."/>
            <person name="Gungor B."/>
            <person name="Hartog M."/>
            <person name="Hontelez J."/>
            <person name="Verver J."/>
            <person name="Yang W.-C."/>
            <person name="Schijlen E."/>
            <person name="Repin R."/>
            <person name="Schilthuizen M."/>
            <person name="Schranz E."/>
            <person name="Heidstra R."/>
            <person name="Miyata K."/>
            <person name="Fedorova E."/>
            <person name="Kohlen W."/>
            <person name="Bisseling T."/>
            <person name="Smit S."/>
            <person name="Geurts R."/>
        </authorList>
    </citation>
    <scope>NUCLEOTIDE SEQUENCE [LARGE SCALE GENOMIC DNA]</scope>
    <source>
        <strain evidence="6">cv. WU1-14</strain>
    </source>
</reference>
<dbReference type="SUPFAM" id="SSF57903">
    <property type="entry name" value="FYVE/PHD zinc finger"/>
    <property type="match status" value="1"/>
</dbReference>
<keyword evidence="1" id="KW-0479">Metal-binding</keyword>
<proteinExistence type="predicted"/>
<organism evidence="5 6">
    <name type="scientific">Parasponia andersonii</name>
    <name type="common">Sponia andersonii</name>
    <dbReference type="NCBI Taxonomy" id="3476"/>
    <lineage>
        <taxon>Eukaryota</taxon>
        <taxon>Viridiplantae</taxon>
        <taxon>Streptophyta</taxon>
        <taxon>Embryophyta</taxon>
        <taxon>Tracheophyta</taxon>
        <taxon>Spermatophyta</taxon>
        <taxon>Magnoliopsida</taxon>
        <taxon>eudicotyledons</taxon>
        <taxon>Gunneridae</taxon>
        <taxon>Pentapetalae</taxon>
        <taxon>rosids</taxon>
        <taxon>fabids</taxon>
        <taxon>Rosales</taxon>
        <taxon>Cannabaceae</taxon>
        <taxon>Parasponia</taxon>
    </lineage>
</organism>
<dbReference type="PANTHER" id="PTHR36486">
    <property type="entry name" value="OS01G0977800 PROTEIN"/>
    <property type="match status" value="1"/>
</dbReference>
<dbReference type="Proteomes" id="UP000237105">
    <property type="component" value="Unassembled WGS sequence"/>
</dbReference>
<feature type="region of interest" description="Disordered" evidence="4">
    <location>
        <begin position="296"/>
        <end position="315"/>
    </location>
</feature>
<dbReference type="PANTHER" id="PTHR36486:SF2">
    <property type="entry name" value="OS01G0977800 PROTEIN"/>
    <property type="match status" value="1"/>
</dbReference>
<evidence type="ECO:0000256" key="3">
    <source>
        <dbReference type="ARBA" id="ARBA00022833"/>
    </source>
</evidence>
<dbReference type="GO" id="GO:0008270">
    <property type="term" value="F:zinc ion binding"/>
    <property type="evidence" value="ECO:0007669"/>
    <property type="project" value="UniProtKB-KW"/>
</dbReference>
<protein>
    <submittedName>
        <fullName evidence="5">Zinc finger, FYVE/PHD-type</fullName>
    </submittedName>
</protein>
<keyword evidence="6" id="KW-1185">Reference proteome</keyword>
<comment type="caution">
    <text evidence="5">The sequence shown here is derived from an EMBL/GenBank/DDBJ whole genome shotgun (WGS) entry which is preliminary data.</text>
</comment>
<sequence length="347" mass="38831">MGDKATTITKARIELEEIYSGIPDESVDLTFHDLASLNDQNPNSTQNKKPTTNLMEPIPEAKESPLQKIPSLDFSKGLASSDHHHQHLHQYPLHQINENHVVHPFSTSTTTTTTAHQYHHSHGHVYGHALSPRDHGYGDHHHGHGHTHNQHKMMSPRSLIAESGFRHAVEMSSMAHDDAVSGRSMASVYQDQRGAPGRRRPGIPHSKICATCSNYIYIFRHRCLVCGRVYCRQCVKLGMGEMTEGRKCIQCLGRKFSQRYIQRAGEAGCFCLTYPRVVRQAELKWAEKGPGRNVERGFGRSGMMSSISKSPVTTRSPIGAHANSGPNSFVMTPSYSPYTPTHHHYPF</sequence>
<dbReference type="InterPro" id="IPR053057">
    <property type="entry name" value="XLG_GTP-binding"/>
</dbReference>
<keyword evidence="2" id="KW-0863">Zinc-finger</keyword>
<dbReference type="EMBL" id="JXTB01000521">
    <property type="protein sequence ID" value="PON37689.1"/>
    <property type="molecule type" value="Genomic_DNA"/>
</dbReference>
<gene>
    <name evidence="5" type="ORF">PanWU01x14_318470</name>
</gene>
<accession>A0A2P5AMB8</accession>
<evidence type="ECO:0000313" key="5">
    <source>
        <dbReference type="EMBL" id="PON37689.1"/>
    </source>
</evidence>
<evidence type="ECO:0000256" key="1">
    <source>
        <dbReference type="ARBA" id="ARBA00022723"/>
    </source>
</evidence>
<evidence type="ECO:0000256" key="4">
    <source>
        <dbReference type="SAM" id="MobiDB-lite"/>
    </source>
</evidence>
<name>A0A2P5AMB8_PARAD</name>
<dbReference type="InterPro" id="IPR011011">
    <property type="entry name" value="Znf_FYVE_PHD"/>
</dbReference>
<dbReference type="STRING" id="3476.A0A2P5AMB8"/>
<evidence type="ECO:0000256" key="2">
    <source>
        <dbReference type="ARBA" id="ARBA00022771"/>
    </source>
</evidence>
<dbReference type="OrthoDB" id="1746176at2759"/>
<feature type="compositionally biased region" description="Polar residues" evidence="4">
    <location>
        <begin position="303"/>
        <end position="315"/>
    </location>
</feature>
<keyword evidence="3" id="KW-0862">Zinc</keyword>
<evidence type="ECO:0000313" key="6">
    <source>
        <dbReference type="Proteomes" id="UP000237105"/>
    </source>
</evidence>
<dbReference type="AlphaFoldDB" id="A0A2P5AMB8"/>